<dbReference type="NCBIfam" id="TIGR04183">
    <property type="entry name" value="Por_Secre_tail"/>
    <property type="match status" value="1"/>
</dbReference>
<sequence>MSRTGANQNYIGVIDQTNNRLALQNLSENVVIKPVPGNNPAFVFSNGNIFLAALQNNDIKIYKSTDLGDTFQLVDSLSRFHPSTIYSVEPGDFEIFKSPNEQYLVILGTSAGISFGGAHVYNGYPENQADNVWIIYSTNFGNSWTGKTIAVDGKPNSVTGYHTPNFAPLFENFSQLSGAVSNNGVIHVAANGYGVVLNSPTGNTVTGYSFPLLYWNSQTEIWKSISPASIDNIQEIANYFPPNSIGQAYPSIAVTESGQHVFVLWTGPQLNSNGQLDLADNGTGNTYYWRDLYKAYSYDGGNNVWHYGDPLIQYNTNLSDIFGQVDKIFETIDDPLQWRAHFKFLIDQTTGVAPFDGILTDNDIVYGNYTLIATSNDDNTSVINEYQLLQNYPNPFNPSTKIRYNIPSVNLSSSKDDKVGVTLKVYDVLGNEVAILVNENKPAGVYEIEFNASKYNLTSGIYFYKLVAGSFVQTKKMILTK</sequence>
<accession>A0A832DES9</accession>
<protein>
    <submittedName>
        <fullName evidence="2">T9SS type A sorting domain-containing protein</fullName>
    </submittedName>
</protein>
<evidence type="ECO:0000259" key="1">
    <source>
        <dbReference type="Pfam" id="PF18962"/>
    </source>
</evidence>
<organism evidence="2">
    <name type="scientific">Ignavibacterium album</name>
    <dbReference type="NCBI Taxonomy" id="591197"/>
    <lineage>
        <taxon>Bacteria</taxon>
        <taxon>Pseudomonadati</taxon>
        <taxon>Ignavibacteriota</taxon>
        <taxon>Ignavibacteria</taxon>
        <taxon>Ignavibacteriales</taxon>
        <taxon>Ignavibacteriaceae</taxon>
        <taxon>Ignavibacterium</taxon>
    </lineage>
</organism>
<proteinExistence type="predicted"/>
<evidence type="ECO:0000313" key="2">
    <source>
        <dbReference type="EMBL" id="HGT46650.1"/>
    </source>
</evidence>
<name>A0A832DES9_9BACT</name>
<dbReference type="EMBL" id="DSVI01000004">
    <property type="protein sequence ID" value="HGT46650.1"/>
    <property type="molecule type" value="Genomic_DNA"/>
</dbReference>
<reference evidence="2" key="1">
    <citation type="journal article" date="2020" name="mSystems">
        <title>Genome- and Community-Level Interaction Insights into Carbon Utilization and Element Cycling Functions of Hydrothermarchaeota in Hydrothermal Sediment.</title>
        <authorList>
            <person name="Zhou Z."/>
            <person name="Liu Y."/>
            <person name="Xu W."/>
            <person name="Pan J."/>
            <person name="Luo Z.H."/>
            <person name="Li M."/>
        </authorList>
    </citation>
    <scope>NUCLEOTIDE SEQUENCE [LARGE SCALE GENOMIC DNA]</scope>
    <source>
        <strain evidence="2">SpSt-500</strain>
    </source>
</reference>
<dbReference type="Gene3D" id="2.60.40.4070">
    <property type="match status" value="1"/>
</dbReference>
<dbReference type="AlphaFoldDB" id="A0A832DES9"/>
<dbReference type="InterPro" id="IPR026444">
    <property type="entry name" value="Secre_tail"/>
</dbReference>
<feature type="domain" description="Secretion system C-terminal sorting" evidence="1">
    <location>
        <begin position="392"/>
        <end position="478"/>
    </location>
</feature>
<dbReference type="SUPFAM" id="SSF50939">
    <property type="entry name" value="Sialidases"/>
    <property type="match status" value="1"/>
</dbReference>
<gene>
    <name evidence="2" type="ORF">ENS56_01285</name>
</gene>
<dbReference type="Pfam" id="PF18962">
    <property type="entry name" value="Por_Secre_tail"/>
    <property type="match status" value="1"/>
</dbReference>
<comment type="caution">
    <text evidence="2">The sequence shown here is derived from an EMBL/GenBank/DDBJ whole genome shotgun (WGS) entry which is preliminary data.</text>
</comment>
<dbReference type="InterPro" id="IPR036278">
    <property type="entry name" value="Sialidase_sf"/>
</dbReference>